<dbReference type="EMBL" id="CATWAF010000001">
    <property type="protein sequence ID" value="CAJ0686052.1"/>
    <property type="molecule type" value="Genomic_DNA"/>
</dbReference>
<protein>
    <submittedName>
        <fullName evidence="1">Uncharacterized protein</fullName>
    </submittedName>
</protein>
<dbReference type="AlphaFoldDB" id="A0AAD2APW8"/>
<organism evidence="1 2">
    <name type="scientific">Ralstonia wenshanensis</name>
    <dbReference type="NCBI Taxonomy" id="2842456"/>
    <lineage>
        <taxon>Bacteria</taxon>
        <taxon>Pseudomonadati</taxon>
        <taxon>Pseudomonadota</taxon>
        <taxon>Betaproteobacteria</taxon>
        <taxon>Burkholderiales</taxon>
        <taxon>Burkholderiaceae</taxon>
        <taxon>Ralstonia</taxon>
    </lineage>
</organism>
<sequence length="102" mass="11342">MRLPLCCNAESFDSALYSARARLVAVRRTRSNSNFDDYFELILAKLDALLDMTQSGGADPEWQQHVLELNNVILASPINGPDDETQDCLDSTRKALQDVGIL</sequence>
<name>A0AAD2APW8_9RALS</name>
<comment type="caution">
    <text evidence="1">The sequence shown here is derived from an EMBL/GenBank/DDBJ whole genome shotgun (WGS) entry which is preliminary data.</text>
</comment>
<gene>
    <name evidence="1" type="ORF">LMG18091_00507</name>
</gene>
<accession>A0AAD2APW8</accession>
<reference evidence="1 2" key="1">
    <citation type="submission" date="2023-07" db="EMBL/GenBank/DDBJ databases">
        <authorList>
            <person name="Peeters C."/>
        </authorList>
    </citation>
    <scope>NUCLEOTIDE SEQUENCE [LARGE SCALE GENOMIC DNA]</scope>
    <source>
        <strain evidence="1 2">LMG 18091</strain>
    </source>
</reference>
<evidence type="ECO:0000313" key="2">
    <source>
        <dbReference type="Proteomes" id="UP001189915"/>
    </source>
</evidence>
<evidence type="ECO:0000313" key="1">
    <source>
        <dbReference type="EMBL" id="CAJ0686052.1"/>
    </source>
</evidence>
<dbReference type="RefSeq" id="WP_316868446.1">
    <property type="nucleotide sequence ID" value="NZ_CATWAF010000001.1"/>
</dbReference>
<dbReference type="Proteomes" id="UP001189915">
    <property type="component" value="Unassembled WGS sequence"/>
</dbReference>
<proteinExistence type="predicted"/>
<keyword evidence="2" id="KW-1185">Reference proteome</keyword>